<gene>
    <name evidence="7" type="ORF">MtrunA17_Chr3g0109641</name>
</gene>
<dbReference type="SUPFAM" id="SSF159042">
    <property type="entry name" value="Plus3-like"/>
    <property type="match status" value="2"/>
</dbReference>
<dbReference type="Gene3D" id="3.30.40.10">
    <property type="entry name" value="Zinc/RING finger domain, C3HC4 (zinc finger)"/>
    <property type="match status" value="1"/>
</dbReference>
<organism evidence="7">
    <name type="scientific">Medicago truncatula</name>
    <name type="common">Barrel medic</name>
    <name type="synonym">Medicago tribuloides</name>
    <dbReference type="NCBI Taxonomy" id="3880"/>
    <lineage>
        <taxon>Eukaryota</taxon>
        <taxon>Viridiplantae</taxon>
        <taxon>Streptophyta</taxon>
        <taxon>Embryophyta</taxon>
        <taxon>Tracheophyta</taxon>
        <taxon>Spermatophyta</taxon>
        <taxon>Magnoliopsida</taxon>
        <taxon>eudicotyledons</taxon>
        <taxon>Gunneridae</taxon>
        <taxon>Pentapetalae</taxon>
        <taxon>rosids</taxon>
        <taxon>fabids</taxon>
        <taxon>Fabales</taxon>
        <taxon>Fabaceae</taxon>
        <taxon>Papilionoideae</taxon>
        <taxon>50 kb inversion clade</taxon>
        <taxon>NPAAA clade</taxon>
        <taxon>Hologalegina</taxon>
        <taxon>IRL clade</taxon>
        <taxon>Trifolieae</taxon>
        <taxon>Medicago</taxon>
    </lineage>
</organism>
<dbReference type="AlphaFoldDB" id="A0A396IQV5"/>
<evidence type="ECO:0000256" key="2">
    <source>
        <dbReference type="ARBA" id="ARBA00022771"/>
    </source>
</evidence>
<feature type="domain" description="Plus3" evidence="5">
    <location>
        <begin position="359"/>
        <end position="544"/>
    </location>
</feature>
<keyword evidence="1" id="KW-0479">Metal-binding</keyword>
<dbReference type="GO" id="GO:0003677">
    <property type="term" value="F:DNA binding"/>
    <property type="evidence" value="ECO:0007669"/>
    <property type="project" value="InterPro"/>
</dbReference>
<dbReference type="Gene3D" id="3.90.70.200">
    <property type="entry name" value="Plus-3 domain"/>
    <property type="match status" value="1"/>
</dbReference>
<evidence type="ECO:0000256" key="3">
    <source>
        <dbReference type="ARBA" id="ARBA00022833"/>
    </source>
</evidence>
<dbReference type="SUPFAM" id="SSF57903">
    <property type="entry name" value="FYVE/PHD zinc finger"/>
    <property type="match status" value="1"/>
</dbReference>
<evidence type="ECO:0000259" key="5">
    <source>
        <dbReference type="PROSITE" id="PS51360"/>
    </source>
</evidence>
<dbReference type="Pfam" id="PF03126">
    <property type="entry name" value="Plus-3"/>
    <property type="match status" value="1"/>
</dbReference>
<dbReference type="Pfam" id="PF02201">
    <property type="entry name" value="SWIB"/>
    <property type="match status" value="1"/>
</dbReference>
<dbReference type="Gene3D" id="1.10.245.10">
    <property type="entry name" value="SWIB/MDM2 domain"/>
    <property type="match status" value="1"/>
</dbReference>
<dbReference type="CDD" id="cd10567">
    <property type="entry name" value="SWIB-MDM2_like"/>
    <property type="match status" value="1"/>
</dbReference>
<dbReference type="InterPro" id="IPR013083">
    <property type="entry name" value="Znf_RING/FYVE/PHD"/>
</dbReference>
<sequence length="844" mass="95958">MGKKNNKRKKEEIAEEWCFVCKDGGELRVCDFRDCLKTYHAKCLGHDASFMENDNNWCCGSHYCYLCGRASKFMCLCCPIAVCGRCFYDAEFATVKRNKGFCRHCSKLAFLIETNADVDSDGEKIDMRDPDTVESYFLEYYQVIKEREGLNSQDIYIARDIVKNGKNKRDLDPYEIGEGEDDTGDSDVSNFIGSDCDDFDETSRVKSVKRKKCTKKLKSIKGKVAKDKKKDFVGWGSRSLIDFLKNIGRDTTKAFSEIEVASIVNDYCHKHQLFDPKKKKIICDANLKTLLRRRKTVKKNNIQKLLASHFVDNFEETDSSSEERDDNEAFKFRKHRNLNSTIKSCQNVRSKELPSGFAAIVSSNIKLVYLKRSLIEELLKQPETDGKVLGSYVRIKSDPNDYLQKNSHLLVQVKGTLGLCLKLLQFALIGTKEYCTRLSHTLLQKEVNMSDLLFAIILFLYAYIDICICITGINRSSKQDDISQEILLRLSNVPKDVPISQISDVDFSEEECQDLYQRMTNGLPQKPTILELEKKARTLHEDITKHWISREIELLRNRIDRANEKGWRREYPFMIYLYMDQKQKLESAAEQSRLLSEIPKVIPELVGTNLSPEDSSRKDMLEKKDLPELDIGETCDAFGQYSSEETCDSTHDGFTQCPDKRADVVGPKSPVKNNQDDPAFPAPVEQLSALLKESNSNCQTLNPEKCGLPQSSNTISASDDVNCRNLSTDMDANHAVKERRSASVADPVKVIVNDATVLSDSDEEDVSIEVTSSGRKGVESIDIPIWYCSGVRGCGTRGPFPMTVLKHWSELDSTYAPLDFKVWKTGESEREAMLLRDALKLFFP</sequence>
<comment type="caution">
    <text evidence="7">The sequence shown here is derived from an EMBL/GenBank/DDBJ whole genome shotgun (WGS) entry which is preliminary data.</text>
</comment>
<keyword evidence="4" id="KW-1133">Transmembrane helix</keyword>
<dbReference type="Gramene" id="rna16349">
    <property type="protein sequence ID" value="RHN68059.1"/>
    <property type="gene ID" value="gene16349"/>
</dbReference>
<dbReference type="PANTHER" id="PTHR46851">
    <property type="entry name" value="OS01G0884500 PROTEIN"/>
    <property type="match status" value="1"/>
</dbReference>
<dbReference type="InterPro" id="IPR058668">
    <property type="entry name" value="NERD_dom"/>
</dbReference>
<dbReference type="SUPFAM" id="SSF47592">
    <property type="entry name" value="SWIB/MDM2 domain"/>
    <property type="match status" value="1"/>
</dbReference>
<protein>
    <submittedName>
        <fullName evidence="7">Putative chromatin regulator PHD family</fullName>
    </submittedName>
</protein>
<accession>A0A396IQV5</accession>
<reference evidence="7" key="1">
    <citation type="journal article" date="2018" name="Nat. Plants">
        <title>Whole-genome landscape of Medicago truncatula symbiotic genes.</title>
        <authorList>
            <person name="Pecrix Y."/>
            <person name="Gamas P."/>
            <person name="Carrere S."/>
        </authorList>
    </citation>
    <scope>NUCLEOTIDE SEQUENCE</scope>
    <source>
        <tissue evidence="7">Leaves</tissue>
    </source>
</reference>
<evidence type="ECO:0000259" key="6">
    <source>
        <dbReference type="PROSITE" id="PS51925"/>
    </source>
</evidence>
<dbReference type="InterPro" id="IPR004343">
    <property type="entry name" value="Plus-3_dom"/>
</dbReference>
<evidence type="ECO:0000256" key="4">
    <source>
        <dbReference type="SAM" id="Phobius"/>
    </source>
</evidence>
<keyword evidence="4" id="KW-0812">Transmembrane</keyword>
<dbReference type="InterPro" id="IPR045894">
    <property type="entry name" value="At5g08430-like"/>
</dbReference>
<feature type="domain" description="DM2" evidence="6">
    <location>
        <begin position="232"/>
        <end position="312"/>
    </location>
</feature>
<keyword evidence="4" id="KW-0472">Membrane</keyword>
<dbReference type="Pfam" id="PF25980">
    <property type="entry name" value="NERD_plant"/>
    <property type="match status" value="1"/>
</dbReference>
<evidence type="ECO:0000256" key="1">
    <source>
        <dbReference type="ARBA" id="ARBA00022723"/>
    </source>
</evidence>
<name>A0A396IQV5_MEDTR</name>
<dbReference type="PROSITE" id="PS51360">
    <property type="entry name" value="PLUS3"/>
    <property type="match status" value="1"/>
</dbReference>
<evidence type="ECO:0000313" key="7">
    <source>
        <dbReference type="EMBL" id="RHN68059.1"/>
    </source>
</evidence>
<dbReference type="InterPro" id="IPR003121">
    <property type="entry name" value="SWIB_MDM2_domain"/>
</dbReference>
<dbReference type="CDD" id="cd15568">
    <property type="entry name" value="PHD5_NSD"/>
    <property type="match status" value="1"/>
</dbReference>
<dbReference type="PANTHER" id="PTHR46851:SF23">
    <property type="entry name" value="SWIB_MDM2 DOMAIN-CONTAINING PROTEIN"/>
    <property type="match status" value="1"/>
</dbReference>
<dbReference type="InterPro" id="IPR035445">
    <property type="entry name" value="GYF-like_dom_sf"/>
</dbReference>
<dbReference type="InterPro" id="IPR036128">
    <property type="entry name" value="Plus3-like_sf"/>
</dbReference>
<dbReference type="Gene3D" id="3.30.1490.40">
    <property type="match status" value="1"/>
</dbReference>
<dbReference type="InterPro" id="IPR011011">
    <property type="entry name" value="Znf_FYVE_PHD"/>
</dbReference>
<dbReference type="GO" id="GO:0008270">
    <property type="term" value="F:zinc ion binding"/>
    <property type="evidence" value="ECO:0007669"/>
    <property type="project" value="UniProtKB-KW"/>
</dbReference>
<dbReference type="SMART" id="SM00719">
    <property type="entry name" value="Plus3"/>
    <property type="match status" value="1"/>
</dbReference>
<dbReference type="InterPro" id="IPR036885">
    <property type="entry name" value="SWIB_MDM2_dom_sf"/>
</dbReference>
<keyword evidence="3" id="KW-0862">Zinc</keyword>
<dbReference type="Proteomes" id="UP000265566">
    <property type="component" value="Chromosome 3"/>
</dbReference>
<proteinExistence type="predicted"/>
<dbReference type="PROSITE" id="PS51925">
    <property type="entry name" value="SWIB_MDM2"/>
    <property type="match status" value="1"/>
</dbReference>
<keyword evidence="2" id="KW-0863">Zinc-finger</keyword>
<feature type="transmembrane region" description="Helical" evidence="4">
    <location>
        <begin position="452"/>
        <end position="473"/>
    </location>
</feature>
<dbReference type="EMBL" id="PSQE01000003">
    <property type="protein sequence ID" value="RHN68059.1"/>
    <property type="molecule type" value="Genomic_DNA"/>
</dbReference>